<evidence type="ECO:0000256" key="1">
    <source>
        <dbReference type="SAM" id="MobiDB-lite"/>
    </source>
</evidence>
<protein>
    <submittedName>
        <fullName evidence="2">Uncharacterized protein</fullName>
    </submittedName>
</protein>
<organism evidence="2 3">
    <name type="scientific">Effrenium voratum</name>
    <dbReference type="NCBI Taxonomy" id="2562239"/>
    <lineage>
        <taxon>Eukaryota</taxon>
        <taxon>Sar</taxon>
        <taxon>Alveolata</taxon>
        <taxon>Dinophyceae</taxon>
        <taxon>Suessiales</taxon>
        <taxon>Symbiodiniaceae</taxon>
        <taxon>Effrenium</taxon>
    </lineage>
</organism>
<accession>A0AA36JQR0</accession>
<comment type="caution">
    <text evidence="2">The sequence shown here is derived from an EMBL/GenBank/DDBJ whole genome shotgun (WGS) entry which is preliminary data.</text>
</comment>
<keyword evidence="3" id="KW-1185">Reference proteome</keyword>
<feature type="region of interest" description="Disordered" evidence="1">
    <location>
        <begin position="414"/>
        <end position="434"/>
    </location>
</feature>
<dbReference type="Proteomes" id="UP001178507">
    <property type="component" value="Unassembled WGS sequence"/>
</dbReference>
<gene>
    <name evidence="2" type="ORF">EVOR1521_LOCUS30510</name>
</gene>
<evidence type="ECO:0000313" key="3">
    <source>
        <dbReference type="Proteomes" id="UP001178507"/>
    </source>
</evidence>
<name>A0AA36JQR0_9DINO</name>
<dbReference type="EMBL" id="CAUJNA010003768">
    <property type="protein sequence ID" value="CAJ1409404.1"/>
    <property type="molecule type" value="Genomic_DNA"/>
</dbReference>
<dbReference type="AlphaFoldDB" id="A0AA36JQR0"/>
<proteinExistence type="predicted"/>
<reference evidence="2" key="1">
    <citation type="submission" date="2023-08" db="EMBL/GenBank/DDBJ databases">
        <authorList>
            <person name="Chen Y."/>
            <person name="Shah S."/>
            <person name="Dougan E. K."/>
            <person name="Thang M."/>
            <person name="Chan C."/>
        </authorList>
    </citation>
    <scope>NUCLEOTIDE SEQUENCE</scope>
</reference>
<evidence type="ECO:0000313" key="2">
    <source>
        <dbReference type="EMBL" id="CAJ1409404.1"/>
    </source>
</evidence>
<sequence>MNVKLLAGVAFLGSAIQEEKPTEGEGDEGNPACWQEGFSFQSCCNESYGPGGNAECWDGMHTYQSCCVPGGSFVPPSDFEDLLARGHTGDTSVLPAILQLLSTGGEDCLVTCDSKDSPISGSMWKSFFEASSISKFMRLQPFPAEGDPWRLWTACCSGPGSIKDHVENLAESCRAGAAALVLAILPSLEKNHGREAALEGYMVASQLSHTLEAEDDCRWKHQTNRASWAHFDWFLSPPSMNMPCRGVRIFVDEREASQDLWANSLACADRGLCFTEVWVHEFLRRAECRVDSAEEADFTYVPIYMVRIEAEGFSFAVFVGQGADDKLTTTRAAFAASVLLREVETAWMEEVASRRPRACGSSHKRAYVALGRIDLFMVAAVGTGLLLGAGVRTGEQGQVDPEEMNIDAEDSDSLKHIRRSGRLGPSGGGAHRERRRWHARIRGCSG</sequence>